<name>A0ABS3QRG0_9ACTN</name>
<keyword evidence="2" id="KW-1185">Reference proteome</keyword>
<proteinExistence type="predicted"/>
<comment type="caution">
    <text evidence="1">The sequence shown here is derived from an EMBL/GenBank/DDBJ whole genome shotgun (WGS) entry which is preliminary data.</text>
</comment>
<dbReference type="RefSeq" id="WP_208264868.1">
    <property type="nucleotide sequence ID" value="NZ_BAAAGM010000032.1"/>
</dbReference>
<dbReference type="EMBL" id="JAGEOK010000002">
    <property type="protein sequence ID" value="MBO2436579.1"/>
    <property type="molecule type" value="Genomic_DNA"/>
</dbReference>
<sequence>MDLLEAKGAPDLVDLQELGLDDLASDAEAARLAARLTRIDDKDEEGSDPVRVAAFNSYI</sequence>
<organism evidence="1 2">
    <name type="scientific">Actinomadura nitritigenes</name>
    <dbReference type="NCBI Taxonomy" id="134602"/>
    <lineage>
        <taxon>Bacteria</taxon>
        <taxon>Bacillati</taxon>
        <taxon>Actinomycetota</taxon>
        <taxon>Actinomycetes</taxon>
        <taxon>Streptosporangiales</taxon>
        <taxon>Thermomonosporaceae</taxon>
        <taxon>Actinomadura</taxon>
    </lineage>
</organism>
<dbReference type="Proteomes" id="UP000666915">
    <property type="component" value="Unassembled WGS sequence"/>
</dbReference>
<evidence type="ECO:0000313" key="2">
    <source>
        <dbReference type="Proteomes" id="UP000666915"/>
    </source>
</evidence>
<reference evidence="1 2" key="1">
    <citation type="submission" date="2021-03" db="EMBL/GenBank/DDBJ databases">
        <authorList>
            <person name="Kanchanasin P."/>
            <person name="Saeng-In P."/>
            <person name="Phongsopitanun W."/>
            <person name="Yuki M."/>
            <person name="Kudo T."/>
            <person name="Ohkuma M."/>
            <person name="Tanasupawat S."/>
        </authorList>
    </citation>
    <scope>NUCLEOTIDE SEQUENCE [LARGE SCALE GENOMIC DNA]</scope>
    <source>
        <strain evidence="1 2">L46</strain>
    </source>
</reference>
<evidence type="ECO:0008006" key="3">
    <source>
        <dbReference type="Google" id="ProtNLM"/>
    </source>
</evidence>
<accession>A0ABS3QRG0</accession>
<gene>
    <name evidence="1" type="ORF">J4557_03505</name>
</gene>
<evidence type="ECO:0000313" key="1">
    <source>
        <dbReference type="EMBL" id="MBO2436579.1"/>
    </source>
</evidence>
<protein>
    <recommendedName>
        <fullName evidence="3">FXSXX-COOH protein</fullName>
    </recommendedName>
</protein>